<name>A0A9P6AZA6_9AGAM</name>
<sequence>MEMLSSDFKLGPSEQVECKMPVPPTVVYLGASRGVGFLAYRRLASLNPDVQSVLLVRSITDFKTSVEFASLDDDIVSRTILVEGDAHSEDDVRRLLSEGKETLTAIVFSIGYSRAPGFRNSVKSLMKGPEIELPDLCTRALITLVHTLHEAYFEYNEKPKLVVVSSMGLGAHAHTSALSPLLRPVYSRMNRADLEDKLAMEVVLEHSLMPPTVSASFPSTRYVPRHFPSASEVNPNILSEETLDSLPGRFIQPPDVCVLRPATLTNAKPRELVRVAQENEVPRGSHSFSSIGREDVAGFIADLIDGADENVTKWWGHQVVLAY</sequence>
<evidence type="ECO:0000313" key="1">
    <source>
        <dbReference type="EMBL" id="KAF9514559.1"/>
    </source>
</evidence>
<dbReference type="Gene3D" id="3.40.50.720">
    <property type="entry name" value="NAD(P)-binding Rossmann-like Domain"/>
    <property type="match status" value="1"/>
</dbReference>
<comment type="caution">
    <text evidence="1">The sequence shown here is derived from an EMBL/GenBank/DDBJ whole genome shotgun (WGS) entry which is preliminary data.</text>
</comment>
<reference evidence="1" key="1">
    <citation type="journal article" date="2020" name="Nat. Commun.">
        <title>Large-scale genome sequencing of mycorrhizal fungi provides insights into the early evolution of symbiotic traits.</title>
        <authorList>
            <person name="Miyauchi S."/>
            <person name="Kiss E."/>
            <person name="Kuo A."/>
            <person name="Drula E."/>
            <person name="Kohler A."/>
            <person name="Sanchez-Garcia M."/>
            <person name="Morin E."/>
            <person name="Andreopoulos B."/>
            <person name="Barry K.W."/>
            <person name="Bonito G."/>
            <person name="Buee M."/>
            <person name="Carver A."/>
            <person name="Chen C."/>
            <person name="Cichocki N."/>
            <person name="Clum A."/>
            <person name="Culley D."/>
            <person name="Crous P.W."/>
            <person name="Fauchery L."/>
            <person name="Girlanda M."/>
            <person name="Hayes R.D."/>
            <person name="Keri Z."/>
            <person name="LaButti K."/>
            <person name="Lipzen A."/>
            <person name="Lombard V."/>
            <person name="Magnuson J."/>
            <person name="Maillard F."/>
            <person name="Murat C."/>
            <person name="Nolan M."/>
            <person name="Ohm R.A."/>
            <person name="Pangilinan J."/>
            <person name="Pereira M.F."/>
            <person name="Perotto S."/>
            <person name="Peter M."/>
            <person name="Pfister S."/>
            <person name="Riley R."/>
            <person name="Sitrit Y."/>
            <person name="Stielow J.B."/>
            <person name="Szollosi G."/>
            <person name="Zifcakova L."/>
            <person name="Stursova M."/>
            <person name="Spatafora J.W."/>
            <person name="Tedersoo L."/>
            <person name="Vaario L.M."/>
            <person name="Yamada A."/>
            <person name="Yan M."/>
            <person name="Wang P."/>
            <person name="Xu J."/>
            <person name="Bruns T."/>
            <person name="Baldrian P."/>
            <person name="Vilgalys R."/>
            <person name="Dunand C."/>
            <person name="Henrissat B."/>
            <person name="Grigoriev I.V."/>
            <person name="Hibbett D."/>
            <person name="Nagy L.G."/>
            <person name="Martin F.M."/>
        </authorList>
    </citation>
    <scope>NUCLEOTIDE SEQUENCE</scope>
    <source>
        <strain evidence="1">UP504</strain>
    </source>
</reference>
<organism evidence="1 2">
    <name type="scientific">Hydnum rufescens UP504</name>
    <dbReference type="NCBI Taxonomy" id="1448309"/>
    <lineage>
        <taxon>Eukaryota</taxon>
        <taxon>Fungi</taxon>
        <taxon>Dikarya</taxon>
        <taxon>Basidiomycota</taxon>
        <taxon>Agaricomycotina</taxon>
        <taxon>Agaricomycetes</taxon>
        <taxon>Cantharellales</taxon>
        <taxon>Hydnaceae</taxon>
        <taxon>Hydnum</taxon>
    </lineage>
</organism>
<dbReference type="OrthoDB" id="63935at2759"/>
<evidence type="ECO:0000313" key="2">
    <source>
        <dbReference type="Proteomes" id="UP000886523"/>
    </source>
</evidence>
<protein>
    <recommendedName>
        <fullName evidence="3">NAD(P)-binding domain-containing protein</fullName>
    </recommendedName>
</protein>
<keyword evidence="2" id="KW-1185">Reference proteome</keyword>
<dbReference type="PANTHER" id="PTHR15020">
    <property type="entry name" value="FLAVIN REDUCTASE-RELATED"/>
    <property type="match status" value="1"/>
</dbReference>
<accession>A0A9P6AZA6</accession>
<dbReference type="PANTHER" id="PTHR15020:SF50">
    <property type="entry name" value="UPF0659 PROTEIN YMR090W"/>
    <property type="match status" value="1"/>
</dbReference>
<dbReference type="SUPFAM" id="SSF51735">
    <property type="entry name" value="NAD(P)-binding Rossmann-fold domains"/>
    <property type="match status" value="1"/>
</dbReference>
<dbReference type="AlphaFoldDB" id="A0A9P6AZA6"/>
<proteinExistence type="predicted"/>
<evidence type="ECO:0008006" key="3">
    <source>
        <dbReference type="Google" id="ProtNLM"/>
    </source>
</evidence>
<dbReference type="InterPro" id="IPR036291">
    <property type="entry name" value="NAD(P)-bd_dom_sf"/>
</dbReference>
<dbReference type="Proteomes" id="UP000886523">
    <property type="component" value="Unassembled WGS sequence"/>
</dbReference>
<dbReference type="EMBL" id="MU128959">
    <property type="protein sequence ID" value="KAF9514559.1"/>
    <property type="molecule type" value="Genomic_DNA"/>
</dbReference>
<gene>
    <name evidence="1" type="ORF">BS47DRAFT_1342862</name>
</gene>